<name>A0ABU9DXP3_9FLAO</name>
<organism evidence="2 3">
    <name type="scientific">Flavobacterium buctense</name>
    <dbReference type="NCBI Taxonomy" id="1648146"/>
    <lineage>
        <taxon>Bacteria</taxon>
        <taxon>Pseudomonadati</taxon>
        <taxon>Bacteroidota</taxon>
        <taxon>Flavobacteriia</taxon>
        <taxon>Flavobacteriales</taxon>
        <taxon>Flavobacteriaceae</taxon>
        <taxon>Flavobacterium</taxon>
    </lineage>
</organism>
<reference evidence="2 3" key="1">
    <citation type="submission" date="2024-04" db="EMBL/GenBank/DDBJ databases">
        <title>draft genome sequnece of Flavobacterium buctense JCM 30750.</title>
        <authorList>
            <person name="Kim D.-U."/>
        </authorList>
    </citation>
    <scope>NUCLEOTIDE SEQUENCE [LARGE SCALE GENOMIC DNA]</scope>
    <source>
        <strain evidence="2 3">JCM 30750</strain>
    </source>
</reference>
<evidence type="ECO:0000313" key="2">
    <source>
        <dbReference type="EMBL" id="MEK8179171.1"/>
    </source>
</evidence>
<protein>
    <submittedName>
        <fullName evidence="2">Copper resistance protein CopD</fullName>
    </submittedName>
</protein>
<feature type="transmembrane region" description="Helical" evidence="1">
    <location>
        <begin position="121"/>
        <end position="142"/>
    </location>
</feature>
<sequence>MQHQIILIFHLLAAAIWVGGHLFLSIRYLPEALKKKDASILINFKDKFEPVGLPSLLTLLVTGILMAYHYDVTFTQWFSFSNGIEKIVSLKLLLLFISIGMAINAQLFVFPKVKSENLLPVAIQIVTITVIGVAMLVLGSLVRIGGLSFCLL</sequence>
<gene>
    <name evidence="2" type="ORF">WMW71_02350</name>
</gene>
<comment type="caution">
    <text evidence="2">The sequence shown here is derived from an EMBL/GenBank/DDBJ whole genome shotgun (WGS) entry which is preliminary data.</text>
</comment>
<feature type="transmembrane region" description="Helical" evidence="1">
    <location>
        <begin position="51"/>
        <end position="70"/>
    </location>
</feature>
<proteinExistence type="predicted"/>
<dbReference type="RefSeq" id="WP_187659301.1">
    <property type="nucleotide sequence ID" value="NZ_JACTAB010000001.1"/>
</dbReference>
<feature type="transmembrane region" description="Helical" evidence="1">
    <location>
        <begin position="6"/>
        <end position="30"/>
    </location>
</feature>
<keyword evidence="1" id="KW-1133">Transmembrane helix</keyword>
<keyword evidence="1" id="KW-0812">Transmembrane</keyword>
<evidence type="ECO:0000313" key="3">
    <source>
        <dbReference type="Proteomes" id="UP001491349"/>
    </source>
</evidence>
<feature type="transmembrane region" description="Helical" evidence="1">
    <location>
        <begin position="90"/>
        <end position="109"/>
    </location>
</feature>
<keyword evidence="3" id="KW-1185">Reference proteome</keyword>
<evidence type="ECO:0000256" key="1">
    <source>
        <dbReference type="SAM" id="Phobius"/>
    </source>
</evidence>
<dbReference type="Proteomes" id="UP001491349">
    <property type="component" value="Unassembled WGS sequence"/>
</dbReference>
<dbReference type="EMBL" id="JBBPCB010000001">
    <property type="protein sequence ID" value="MEK8179171.1"/>
    <property type="molecule type" value="Genomic_DNA"/>
</dbReference>
<accession>A0ABU9DXP3</accession>
<keyword evidence="1" id="KW-0472">Membrane</keyword>